<evidence type="ECO:0000313" key="3">
    <source>
        <dbReference type="Proteomes" id="UP000636661"/>
    </source>
</evidence>
<reference evidence="2" key="1">
    <citation type="journal article" date="2014" name="Int. J. Syst. Evol. Microbiol.">
        <title>Complete genome sequence of Corynebacterium casei LMG S-19264T (=DSM 44701T), isolated from a smear-ripened cheese.</title>
        <authorList>
            <consortium name="US DOE Joint Genome Institute (JGI-PGF)"/>
            <person name="Walter F."/>
            <person name="Albersmeier A."/>
            <person name="Kalinowski J."/>
            <person name="Ruckert C."/>
        </authorList>
    </citation>
    <scope>NUCLEOTIDE SEQUENCE</scope>
    <source>
        <strain evidence="2">JCM 4391</strain>
    </source>
</reference>
<evidence type="ECO:0000256" key="1">
    <source>
        <dbReference type="SAM" id="MobiDB-lite"/>
    </source>
</evidence>
<proteinExistence type="predicted"/>
<reference evidence="2" key="2">
    <citation type="submission" date="2020-09" db="EMBL/GenBank/DDBJ databases">
        <authorList>
            <person name="Sun Q."/>
            <person name="Ohkuma M."/>
        </authorList>
    </citation>
    <scope>NUCLEOTIDE SEQUENCE</scope>
    <source>
        <strain evidence="2">JCM 4391</strain>
    </source>
</reference>
<dbReference type="RefSeq" id="WP_189554808.1">
    <property type="nucleotide sequence ID" value="NZ_BMTP01000030.1"/>
</dbReference>
<feature type="compositionally biased region" description="Polar residues" evidence="1">
    <location>
        <begin position="11"/>
        <end position="21"/>
    </location>
</feature>
<accession>A0A918M7B6</accession>
<protein>
    <submittedName>
        <fullName evidence="2">Uncharacterized protein</fullName>
    </submittedName>
</protein>
<sequence>MSADEPDVPSTDFQPGDSLTGSAWPGILATAVPVATAVTVAGRVAKAHIEQRGATERTAIEQRGATERTAIEQRGETQRAVIAAEVERERIRRPQLPAGDGDAA</sequence>
<name>A0A918M7B6_9ACTN</name>
<dbReference type="AlphaFoldDB" id="A0A918M7B6"/>
<gene>
    <name evidence="2" type="ORF">GCM10010274_64590</name>
</gene>
<keyword evidence="3" id="KW-1185">Reference proteome</keyword>
<organism evidence="2 3">
    <name type="scientific">Streptomyces lavendofoliae</name>
    <dbReference type="NCBI Taxonomy" id="67314"/>
    <lineage>
        <taxon>Bacteria</taxon>
        <taxon>Bacillati</taxon>
        <taxon>Actinomycetota</taxon>
        <taxon>Actinomycetes</taxon>
        <taxon>Kitasatosporales</taxon>
        <taxon>Streptomycetaceae</taxon>
        <taxon>Streptomyces</taxon>
    </lineage>
</organism>
<comment type="caution">
    <text evidence="2">The sequence shown here is derived from an EMBL/GenBank/DDBJ whole genome shotgun (WGS) entry which is preliminary data.</text>
</comment>
<feature type="region of interest" description="Disordered" evidence="1">
    <location>
        <begin position="1"/>
        <end position="23"/>
    </location>
</feature>
<dbReference type="EMBL" id="BMTP01000030">
    <property type="protein sequence ID" value="GGU67168.1"/>
    <property type="molecule type" value="Genomic_DNA"/>
</dbReference>
<evidence type="ECO:0000313" key="2">
    <source>
        <dbReference type="EMBL" id="GGU67168.1"/>
    </source>
</evidence>
<dbReference type="Proteomes" id="UP000636661">
    <property type="component" value="Unassembled WGS sequence"/>
</dbReference>